<protein>
    <submittedName>
        <fullName evidence="1">Uncharacterized protein</fullName>
    </submittedName>
</protein>
<keyword evidence="2" id="KW-1185">Reference proteome</keyword>
<reference evidence="1 2" key="1">
    <citation type="submission" date="2024-09" db="EMBL/GenBank/DDBJ databases">
        <authorList>
            <person name="Sun Q."/>
            <person name="Mori K."/>
        </authorList>
    </citation>
    <scope>NUCLEOTIDE SEQUENCE [LARGE SCALE GENOMIC DNA]</scope>
    <source>
        <strain evidence="1 2">JCM 4362</strain>
    </source>
</reference>
<evidence type="ECO:0000313" key="2">
    <source>
        <dbReference type="Proteomes" id="UP001589718"/>
    </source>
</evidence>
<proteinExistence type="predicted"/>
<sequence length="121" mass="13724">MAWYWWLFIFFLMGGFGGLANAGRQALATRHARQLERAEVLRRERQAIEAANRPPEPVCGCTHHLAKHDKAGKCHEEVEKPTAWDENKKPVRFEAGTCTCQQYVGPQPLSQVYADELTDLA</sequence>
<name>A0ABV5PG30_STRCM</name>
<dbReference type="EMBL" id="JBHMCR010000009">
    <property type="protein sequence ID" value="MFB9522175.1"/>
    <property type="molecule type" value="Genomic_DNA"/>
</dbReference>
<organism evidence="1 2">
    <name type="scientific">Streptomyces cremeus</name>
    <dbReference type="NCBI Taxonomy" id="66881"/>
    <lineage>
        <taxon>Bacteria</taxon>
        <taxon>Bacillati</taxon>
        <taxon>Actinomycetota</taxon>
        <taxon>Actinomycetes</taxon>
        <taxon>Kitasatosporales</taxon>
        <taxon>Streptomycetaceae</taxon>
        <taxon>Streptomyces</taxon>
    </lineage>
</organism>
<dbReference type="Proteomes" id="UP001589718">
    <property type="component" value="Unassembled WGS sequence"/>
</dbReference>
<dbReference type="RefSeq" id="WP_345228916.1">
    <property type="nucleotide sequence ID" value="NZ_BAAAXE010000015.1"/>
</dbReference>
<accession>A0ABV5PG30</accession>
<gene>
    <name evidence="1" type="ORF">ACFFTU_19700</name>
</gene>
<comment type="caution">
    <text evidence="1">The sequence shown here is derived from an EMBL/GenBank/DDBJ whole genome shotgun (WGS) entry which is preliminary data.</text>
</comment>
<evidence type="ECO:0000313" key="1">
    <source>
        <dbReference type="EMBL" id="MFB9522175.1"/>
    </source>
</evidence>